<feature type="non-terminal residue" evidence="1">
    <location>
        <position position="172"/>
    </location>
</feature>
<feature type="non-terminal residue" evidence="1">
    <location>
        <position position="1"/>
    </location>
</feature>
<organism evidence="1 2">
    <name type="scientific">Suillus placidus</name>
    <dbReference type="NCBI Taxonomy" id="48579"/>
    <lineage>
        <taxon>Eukaryota</taxon>
        <taxon>Fungi</taxon>
        <taxon>Dikarya</taxon>
        <taxon>Basidiomycota</taxon>
        <taxon>Agaricomycotina</taxon>
        <taxon>Agaricomycetes</taxon>
        <taxon>Agaricomycetidae</taxon>
        <taxon>Boletales</taxon>
        <taxon>Suillineae</taxon>
        <taxon>Suillaceae</taxon>
        <taxon>Suillus</taxon>
    </lineage>
</organism>
<dbReference type="AlphaFoldDB" id="A0A9P7CXI6"/>
<reference evidence="1" key="1">
    <citation type="journal article" date="2020" name="New Phytol.">
        <title>Comparative genomics reveals dynamic genome evolution in host specialist ectomycorrhizal fungi.</title>
        <authorList>
            <person name="Lofgren L.A."/>
            <person name="Nguyen N.H."/>
            <person name="Vilgalys R."/>
            <person name="Ruytinx J."/>
            <person name="Liao H.L."/>
            <person name="Branco S."/>
            <person name="Kuo A."/>
            <person name="LaButti K."/>
            <person name="Lipzen A."/>
            <person name="Andreopoulos W."/>
            <person name="Pangilinan J."/>
            <person name="Riley R."/>
            <person name="Hundley H."/>
            <person name="Na H."/>
            <person name="Barry K."/>
            <person name="Grigoriev I.V."/>
            <person name="Stajich J.E."/>
            <person name="Kennedy P.G."/>
        </authorList>
    </citation>
    <scope>NUCLEOTIDE SEQUENCE</scope>
    <source>
        <strain evidence="1">DOB743</strain>
    </source>
</reference>
<evidence type="ECO:0000313" key="1">
    <source>
        <dbReference type="EMBL" id="KAG1769434.1"/>
    </source>
</evidence>
<keyword evidence="2" id="KW-1185">Reference proteome</keyword>
<proteinExistence type="predicted"/>
<dbReference type="Proteomes" id="UP000714275">
    <property type="component" value="Unassembled WGS sequence"/>
</dbReference>
<comment type="caution">
    <text evidence="1">The sequence shown here is derived from an EMBL/GenBank/DDBJ whole genome shotgun (WGS) entry which is preliminary data.</text>
</comment>
<dbReference type="EMBL" id="JABBWD010000072">
    <property type="protein sequence ID" value="KAG1769434.1"/>
    <property type="molecule type" value="Genomic_DNA"/>
</dbReference>
<sequence length="172" mass="19458">LIKQFDLPKAKDVPTDAESLDMNMARDMSSEDEATITENGDGDLDAEDVNNEDGLVDEIDLLTVHERIALEANIQPIRLTLLRKLTFKIVHSTTLLLPAWKDATEELGLGSRIMPRDVSTRWNSTFDMLEFAINYCKVIDAMTNKRKLGLGVYELDNHAWTLVTQLRDVLKV</sequence>
<name>A0A9P7CXI6_9AGAM</name>
<protein>
    <submittedName>
        <fullName evidence="1">Uncharacterized protein</fullName>
    </submittedName>
</protein>
<dbReference type="OrthoDB" id="2662702at2759"/>
<accession>A0A9P7CXI6</accession>
<evidence type="ECO:0000313" key="2">
    <source>
        <dbReference type="Proteomes" id="UP000714275"/>
    </source>
</evidence>
<gene>
    <name evidence="1" type="ORF">EV702DRAFT_950966</name>
</gene>